<organism evidence="2 3">
    <name type="scientific">Methylomonas rapida</name>
    <dbReference type="NCBI Taxonomy" id="2963939"/>
    <lineage>
        <taxon>Bacteria</taxon>
        <taxon>Pseudomonadati</taxon>
        <taxon>Pseudomonadota</taxon>
        <taxon>Gammaproteobacteria</taxon>
        <taxon>Methylococcales</taxon>
        <taxon>Methylococcaceae</taxon>
        <taxon>Methylomonas</taxon>
    </lineage>
</organism>
<dbReference type="RefSeq" id="WP_269022325.1">
    <property type="nucleotide sequence ID" value="NZ_CP113517.1"/>
</dbReference>
<protein>
    <recommendedName>
        <fullName evidence="4">Ribbon-helix-helix protein CopG domain-containing protein</fullName>
    </recommendedName>
</protein>
<sequence length="59" mass="6403">MINEKQSGKIGNQNAAKPENKRRKAITILLPPDLIDTLRANGNMTAQIEAAVRAYLAGN</sequence>
<dbReference type="EMBL" id="CP113517">
    <property type="protein sequence ID" value="WAR45496.1"/>
    <property type="molecule type" value="Genomic_DNA"/>
</dbReference>
<keyword evidence="3" id="KW-1185">Reference proteome</keyword>
<evidence type="ECO:0000313" key="2">
    <source>
        <dbReference type="EMBL" id="WAR45496.1"/>
    </source>
</evidence>
<name>A0ABY7GLV2_9GAMM</name>
<feature type="region of interest" description="Disordered" evidence="1">
    <location>
        <begin position="1"/>
        <end position="23"/>
    </location>
</feature>
<accession>A0ABY7GLV2</accession>
<evidence type="ECO:0000256" key="1">
    <source>
        <dbReference type="SAM" id="MobiDB-lite"/>
    </source>
</evidence>
<gene>
    <name evidence="2" type="ORF">NM686_002990</name>
</gene>
<evidence type="ECO:0000313" key="3">
    <source>
        <dbReference type="Proteomes" id="UP001162780"/>
    </source>
</evidence>
<dbReference type="Proteomes" id="UP001162780">
    <property type="component" value="Chromosome"/>
</dbReference>
<proteinExistence type="predicted"/>
<evidence type="ECO:0008006" key="4">
    <source>
        <dbReference type="Google" id="ProtNLM"/>
    </source>
</evidence>
<reference evidence="2" key="1">
    <citation type="submission" date="2022-11" db="EMBL/GenBank/DDBJ databases">
        <title>Methylomonas rapida sp. nov., Carotenoid-Producing Obligate Methanotrophs with High Growth Characteristics and Biotechnological Potential.</title>
        <authorList>
            <person name="Tikhonova E.N."/>
            <person name="Suleimanov R.Z."/>
            <person name="Miroshnikov K."/>
            <person name="Oshkin I.Y."/>
            <person name="Belova S.E."/>
            <person name="Danilova O.V."/>
            <person name="Ashikhmin A."/>
            <person name="Konopkin A."/>
            <person name="But S.Y."/>
            <person name="Khmelenina V.N."/>
            <person name="Kuznetsov N."/>
            <person name="Pimenov N.V."/>
            <person name="Dedysh S.N."/>
        </authorList>
    </citation>
    <scope>NUCLEOTIDE SEQUENCE</scope>
    <source>
        <strain evidence="2">MP1</strain>
    </source>
</reference>